<dbReference type="RefSeq" id="WP_000594594.1">
    <property type="nucleotide sequence ID" value="NC_004368.1"/>
</dbReference>
<protein>
    <recommendedName>
        <fullName evidence="3">37-kD nucleoid-associated bacterial protein</fullName>
    </recommendedName>
</protein>
<dbReference type="eggNOG" id="ENOG502ZQHU">
    <property type="taxonomic scope" value="Bacteria"/>
</dbReference>
<organism evidence="1 2">
    <name type="scientific">Streptococcus agalactiae serotype III (strain NEM316)</name>
    <dbReference type="NCBI Taxonomy" id="211110"/>
    <lineage>
        <taxon>Bacteria</taxon>
        <taxon>Bacillati</taxon>
        <taxon>Bacillota</taxon>
        <taxon>Bacilli</taxon>
        <taxon>Lactobacillales</taxon>
        <taxon>Streptococcaceae</taxon>
        <taxon>Streptococcus</taxon>
    </lineage>
</organism>
<evidence type="ECO:0000313" key="1">
    <source>
        <dbReference type="EMBL" id="CAD47633.1"/>
    </source>
</evidence>
<dbReference type="KEGG" id="san:gbs1974"/>
<dbReference type="EMBL" id="AL766855">
    <property type="protein sequence ID" value="CAD47633.1"/>
    <property type="molecule type" value="Genomic_DNA"/>
</dbReference>
<reference evidence="1 2" key="1">
    <citation type="journal article" date="2002" name="Mol. Microbiol.">
        <title>Genome sequence of Streptococcus agalactiae, a pathogen causing invasive neonatal disease.</title>
        <authorList>
            <person name="Glaser P."/>
            <person name="Rusniok C."/>
            <person name="Buchrieser C."/>
            <person name="Chevalier F."/>
            <person name="Frangeul L."/>
            <person name="Msadek T."/>
            <person name="Zouine M."/>
            <person name="Couve E."/>
            <person name="Lalioui L."/>
            <person name="Poyart C."/>
            <person name="Trieu-Cuot P."/>
            <person name="Kunst F."/>
        </authorList>
    </citation>
    <scope>NUCLEOTIDE SEQUENCE [LARGE SCALE GENOMIC DNA]</scope>
    <source>
        <strain evidence="1 2">NEM316</strain>
    </source>
</reference>
<proteinExistence type="predicted"/>
<evidence type="ECO:0008006" key="3">
    <source>
        <dbReference type="Google" id="ProtNLM"/>
    </source>
</evidence>
<gene>
    <name evidence="1" type="ordered locus">gbs1974</name>
</gene>
<dbReference type="Proteomes" id="UP000000823">
    <property type="component" value="Chromosome"/>
</dbReference>
<evidence type="ECO:0000313" key="2">
    <source>
        <dbReference type="Proteomes" id="UP000000823"/>
    </source>
</evidence>
<dbReference type="InterPro" id="IPR007358">
    <property type="entry name" value="Nucleoid_associated_NdpA"/>
</dbReference>
<name>Q8E2Y9_STRA3</name>
<dbReference type="HOGENOM" id="CLU_775956_0_0_9"/>
<dbReference type="Pfam" id="PF04245">
    <property type="entry name" value="NA37"/>
    <property type="match status" value="1"/>
</dbReference>
<dbReference type="AlphaFoldDB" id="Q8E2Y9"/>
<sequence>MIKNLILYHFTKDNIGENDSLVEKGSVYSGSLSNAPTQNFNEIELFFYSHAKSIISDSKVKNFRFKNPRVQIALNAVGVFENSEAFEEQSQEIADKLKSSIMGRFKNPFYLVVFTANILQEDCLCILKMEANIGVRVTNEVTLETLQNILPTGKARLQKAAIIFKEKTAAFIENRENGEPKTNIHSKVIDKLESNIAGYFFETFLDSQKVFADPNTNAQIAIDALVISSSPYIKEGYTTKDIVEVLRNELSVEKHTSFDYLAHTLEDYLDFSRSNNEVDIDNLGEFAFNVAYQKNNTVVKEFLAKYRRPPKVIITSKDKTDKVKISYYKALEDNQTVQRGESTEVDGEYITIKILKDLVEIKN</sequence>
<accession>Q8E2Y9</accession>